<organism evidence="9 10">
    <name type="scientific">Magallana gigas</name>
    <name type="common">Pacific oyster</name>
    <name type="synonym">Crassostrea gigas</name>
    <dbReference type="NCBI Taxonomy" id="29159"/>
    <lineage>
        <taxon>Eukaryota</taxon>
        <taxon>Metazoa</taxon>
        <taxon>Spiralia</taxon>
        <taxon>Lophotrochozoa</taxon>
        <taxon>Mollusca</taxon>
        <taxon>Bivalvia</taxon>
        <taxon>Autobranchia</taxon>
        <taxon>Pteriomorphia</taxon>
        <taxon>Ostreida</taxon>
        <taxon>Ostreoidea</taxon>
        <taxon>Ostreidae</taxon>
        <taxon>Magallana</taxon>
    </lineage>
</organism>
<evidence type="ECO:0000313" key="10">
    <source>
        <dbReference type="Proteomes" id="UP000005408"/>
    </source>
</evidence>
<evidence type="ECO:0000256" key="7">
    <source>
        <dbReference type="SAM" id="MobiDB-lite"/>
    </source>
</evidence>
<feature type="region of interest" description="Disordered" evidence="7">
    <location>
        <begin position="1"/>
        <end position="30"/>
    </location>
</feature>
<dbReference type="GO" id="GO:0005886">
    <property type="term" value="C:plasma membrane"/>
    <property type="evidence" value="ECO:0007669"/>
    <property type="project" value="TreeGrafter"/>
</dbReference>
<evidence type="ECO:0000256" key="8">
    <source>
        <dbReference type="SAM" id="Phobius"/>
    </source>
</evidence>
<dbReference type="PANTHER" id="PTHR11819">
    <property type="entry name" value="SOLUTE CARRIER FAMILY 5"/>
    <property type="match status" value="1"/>
</dbReference>
<dbReference type="NCBIfam" id="TIGR00813">
    <property type="entry name" value="sss"/>
    <property type="match status" value="1"/>
</dbReference>
<feature type="transmembrane region" description="Helical" evidence="8">
    <location>
        <begin position="292"/>
        <end position="309"/>
    </location>
</feature>
<feature type="transmembrane region" description="Helical" evidence="8">
    <location>
        <begin position="542"/>
        <end position="563"/>
    </location>
</feature>
<feature type="transmembrane region" description="Helical" evidence="8">
    <location>
        <begin position="199"/>
        <end position="223"/>
    </location>
</feature>
<reference evidence="9" key="1">
    <citation type="submission" date="2022-08" db="UniProtKB">
        <authorList>
            <consortium name="EnsemblMetazoa"/>
        </authorList>
    </citation>
    <scope>IDENTIFICATION</scope>
    <source>
        <strain evidence="9">05x7-T-G4-1.051#20</strain>
    </source>
</reference>
<feature type="compositionally biased region" description="Polar residues" evidence="7">
    <location>
        <begin position="12"/>
        <end position="21"/>
    </location>
</feature>
<dbReference type="InterPro" id="IPR038377">
    <property type="entry name" value="Na/Glc_symporter_sf"/>
</dbReference>
<feature type="transmembrane region" description="Helical" evidence="8">
    <location>
        <begin position="668"/>
        <end position="687"/>
    </location>
</feature>
<keyword evidence="5 8" id="KW-0472">Membrane</keyword>
<dbReference type="EnsemblMetazoa" id="G24567.1">
    <property type="protein sequence ID" value="G24567.1:cds"/>
    <property type="gene ID" value="G24567"/>
</dbReference>
<accession>A0A8W8KMS9</accession>
<keyword evidence="10" id="KW-1185">Reference proteome</keyword>
<feature type="transmembrane region" description="Helical" evidence="8">
    <location>
        <begin position="397"/>
        <end position="417"/>
    </location>
</feature>
<evidence type="ECO:0000256" key="5">
    <source>
        <dbReference type="ARBA" id="ARBA00023136"/>
    </source>
</evidence>
<evidence type="ECO:0000256" key="6">
    <source>
        <dbReference type="RuleBase" id="RU362091"/>
    </source>
</evidence>
<dbReference type="Proteomes" id="UP000005408">
    <property type="component" value="Unassembled WGS sequence"/>
</dbReference>
<dbReference type="PROSITE" id="PS00457">
    <property type="entry name" value="NA_SOLUT_SYMP_2"/>
    <property type="match status" value="1"/>
</dbReference>
<evidence type="ECO:0008006" key="11">
    <source>
        <dbReference type="Google" id="ProtNLM"/>
    </source>
</evidence>
<evidence type="ECO:0000256" key="1">
    <source>
        <dbReference type="ARBA" id="ARBA00004141"/>
    </source>
</evidence>
<dbReference type="Gene3D" id="1.20.1730.10">
    <property type="entry name" value="Sodium/glucose cotransporter"/>
    <property type="match status" value="1"/>
</dbReference>
<dbReference type="Pfam" id="PF00474">
    <property type="entry name" value="SSF"/>
    <property type="match status" value="1"/>
</dbReference>
<feature type="transmembrane region" description="Helical" evidence="8">
    <location>
        <begin position="50"/>
        <end position="69"/>
    </location>
</feature>
<evidence type="ECO:0000256" key="4">
    <source>
        <dbReference type="ARBA" id="ARBA00022989"/>
    </source>
</evidence>
<evidence type="ECO:0000256" key="3">
    <source>
        <dbReference type="ARBA" id="ARBA00022692"/>
    </source>
</evidence>
<protein>
    <recommendedName>
        <fullName evidence="11">Sodium/glucose cotransporter 4</fullName>
    </recommendedName>
</protein>
<keyword evidence="3 8" id="KW-0812">Transmembrane</keyword>
<sequence>MGDRDKEKNNKTDNPLSPQTSERSRKRYGINNGNKRGAMVERGLDHWSDILVVVIYFVAVLAVGLWAFWRHARGTVTSYFLAGRRMTWFPIGASIYSSNIGTEHFIGLAGSGAAAGIAMISYEWTGLPLIALAAWLFLPVYISAKVYTLPEYLGKRFGGQRIRIYMSLLSLLLYIVTKLAVSIFSGALFIQLSLGWNNYVAIASLLLITGIYTVLGGLTAVIYTDAFQTIILTLGSFAVVGVSFHRIGGYGEFQQKYMQSIPAIRDDNTSCGLPRDDAFHIFRDPVNSDNPWPGLLLQSSIGCLWYWCCDQVIIQRSLAAKNLSHAKGGAILAGYLKMLPLVMMIFPGMISRALYPDEVGCADPVECQKICDNPVGCSNIAYPKLVLELLPYGVRGLLMAVMLSANMSSLTSIFNSASTIFTMDLWRRMRPTAREKELLIVGRIFIVALCVVSILWIPLLRSSQGGQLFAYINAVQSYLGTPIGALFLLAITWKRMSEQGAFWGIVIGHMCGVIRLVLDLAYPAPECGHEDTRPSILVNLHYTYFGALMIVITSLAIIIISLLTKPPTEEMIGNLVWQNRVTINSDVEEIEEEMVICVNIKNTSETTKDFNGDLSEDSDLYTDRKSMWRHWVGEICGVSSKKEQGGDLVFDDRATKAFMKEDPKWSHVLSGIFLVGMVTTGFLYGMFH</sequence>
<feature type="transmembrane region" description="Helical" evidence="8">
    <location>
        <begin position="230"/>
        <end position="248"/>
    </location>
</feature>
<feature type="transmembrane region" description="Helical" evidence="8">
    <location>
        <begin position="330"/>
        <end position="350"/>
    </location>
</feature>
<dbReference type="InterPro" id="IPR018212">
    <property type="entry name" value="Na/solute_symporter_CS"/>
</dbReference>
<keyword evidence="4 8" id="KW-1133">Transmembrane helix</keyword>
<evidence type="ECO:0000256" key="2">
    <source>
        <dbReference type="ARBA" id="ARBA00006434"/>
    </source>
</evidence>
<dbReference type="GO" id="GO:0005412">
    <property type="term" value="F:D-glucose:sodium symporter activity"/>
    <property type="evidence" value="ECO:0007669"/>
    <property type="project" value="TreeGrafter"/>
</dbReference>
<dbReference type="PROSITE" id="PS50283">
    <property type="entry name" value="NA_SOLUT_SYMP_3"/>
    <property type="match status" value="1"/>
</dbReference>
<feature type="transmembrane region" description="Helical" evidence="8">
    <location>
        <begin position="128"/>
        <end position="147"/>
    </location>
</feature>
<dbReference type="PANTHER" id="PTHR11819:SF195">
    <property type="entry name" value="SODIUM_GLUCOSE COTRANSPORTER 4"/>
    <property type="match status" value="1"/>
</dbReference>
<feature type="transmembrane region" description="Helical" evidence="8">
    <location>
        <begin position="438"/>
        <end position="457"/>
    </location>
</feature>
<name>A0A8W8KMS9_MAGGI</name>
<dbReference type="InterPro" id="IPR001734">
    <property type="entry name" value="Na/solute_symporter"/>
</dbReference>
<comment type="similarity">
    <text evidence="2 6">Belongs to the sodium:solute symporter (SSF) (TC 2.A.21) family.</text>
</comment>
<feature type="compositionally biased region" description="Basic and acidic residues" evidence="7">
    <location>
        <begin position="1"/>
        <end position="11"/>
    </location>
</feature>
<dbReference type="AlphaFoldDB" id="A0A8W8KMS9"/>
<feature type="transmembrane region" description="Helical" evidence="8">
    <location>
        <begin position="501"/>
        <end position="522"/>
    </location>
</feature>
<proteinExistence type="inferred from homology"/>
<feature type="transmembrane region" description="Helical" evidence="8">
    <location>
        <begin position="469"/>
        <end position="489"/>
    </location>
</feature>
<feature type="transmembrane region" description="Helical" evidence="8">
    <location>
        <begin position="168"/>
        <end position="193"/>
    </location>
</feature>
<evidence type="ECO:0000313" key="9">
    <source>
        <dbReference type="EnsemblMetazoa" id="G24567.1:cds"/>
    </source>
</evidence>
<comment type="subcellular location">
    <subcellularLocation>
        <location evidence="1">Membrane</location>
        <topology evidence="1">Multi-pass membrane protein</topology>
    </subcellularLocation>
</comment>